<dbReference type="PANTHER" id="PTHR43592:SF15">
    <property type="entry name" value="CAAX AMINO TERMINAL PROTEASE FAMILY PROTEIN"/>
    <property type="match status" value="1"/>
</dbReference>
<feature type="transmembrane region" description="Helical" evidence="2">
    <location>
        <begin position="71"/>
        <end position="92"/>
    </location>
</feature>
<keyword evidence="2" id="KW-0812">Transmembrane</keyword>
<dbReference type="Proteomes" id="UP000523545">
    <property type="component" value="Unassembled WGS sequence"/>
</dbReference>
<feature type="transmembrane region" description="Helical" evidence="2">
    <location>
        <begin position="188"/>
        <end position="207"/>
    </location>
</feature>
<keyword evidence="5" id="KW-1185">Reference proteome</keyword>
<feature type="domain" description="CAAX prenyl protease 2/Lysostaphin resistance protein A-like" evidence="3">
    <location>
        <begin position="160"/>
        <end position="248"/>
    </location>
</feature>
<feature type="transmembrane region" description="Helical" evidence="2">
    <location>
        <begin position="213"/>
        <end position="231"/>
    </location>
</feature>
<dbReference type="Pfam" id="PF02517">
    <property type="entry name" value="Rce1-like"/>
    <property type="match status" value="1"/>
</dbReference>
<evidence type="ECO:0000313" key="5">
    <source>
        <dbReference type="Proteomes" id="UP000523545"/>
    </source>
</evidence>
<feature type="transmembrane region" description="Helical" evidence="2">
    <location>
        <begin position="156"/>
        <end position="176"/>
    </location>
</feature>
<protein>
    <submittedName>
        <fullName evidence="4">Membrane protease YdiL (CAAX protease family)</fullName>
    </submittedName>
</protein>
<evidence type="ECO:0000256" key="2">
    <source>
        <dbReference type="SAM" id="Phobius"/>
    </source>
</evidence>
<dbReference type="PANTHER" id="PTHR43592">
    <property type="entry name" value="CAAX AMINO TERMINAL PROTEASE"/>
    <property type="match status" value="1"/>
</dbReference>
<dbReference type="GO" id="GO:0006508">
    <property type="term" value="P:proteolysis"/>
    <property type="evidence" value="ECO:0007669"/>
    <property type="project" value="UniProtKB-KW"/>
</dbReference>
<feature type="transmembrane region" description="Helical" evidence="2">
    <location>
        <begin position="238"/>
        <end position="257"/>
    </location>
</feature>
<dbReference type="InterPro" id="IPR003675">
    <property type="entry name" value="Rce1/LyrA-like_dom"/>
</dbReference>
<feature type="transmembrane region" description="Helical" evidence="2">
    <location>
        <begin position="112"/>
        <end position="136"/>
    </location>
</feature>
<dbReference type="GO" id="GO:0004175">
    <property type="term" value="F:endopeptidase activity"/>
    <property type="evidence" value="ECO:0007669"/>
    <property type="project" value="UniProtKB-ARBA"/>
</dbReference>
<evidence type="ECO:0000313" key="4">
    <source>
        <dbReference type="EMBL" id="NYH45644.1"/>
    </source>
</evidence>
<comment type="caution">
    <text evidence="4">The sequence shown here is derived from an EMBL/GenBank/DDBJ whole genome shotgun (WGS) entry which is preliminary data.</text>
</comment>
<dbReference type="RefSeq" id="WP_179782688.1">
    <property type="nucleotide sequence ID" value="NZ_JACCHK010000001.1"/>
</dbReference>
<feature type="compositionally biased region" description="Basic and acidic residues" evidence="1">
    <location>
        <begin position="320"/>
        <end position="333"/>
    </location>
</feature>
<evidence type="ECO:0000256" key="1">
    <source>
        <dbReference type="SAM" id="MobiDB-lite"/>
    </source>
</evidence>
<keyword evidence="2" id="KW-1133">Transmembrane helix</keyword>
<reference evidence="4 5" key="1">
    <citation type="submission" date="2020-07" db="EMBL/GenBank/DDBJ databases">
        <title>Sequencing the genomes of 1000 actinobacteria strains.</title>
        <authorList>
            <person name="Klenk H.-P."/>
        </authorList>
    </citation>
    <scope>NUCLEOTIDE SEQUENCE [LARGE SCALE GENOMIC DNA]</scope>
    <source>
        <strain evidence="4 5">DSM 45876</strain>
    </source>
</reference>
<evidence type="ECO:0000259" key="3">
    <source>
        <dbReference type="Pfam" id="PF02517"/>
    </source>
</evidence>
<dbReference type="AlphaFoldDB" id="A0A7Z0BHU4"/>
<sequence>MLLTAPPGSPYHRLGRTARHRWWQPIVGTVALVVSAVVVLCLLFGVAAVVAELTNRPYDADGLPTFGPIPDAALLIASLALLLPLLFGAAWLVQRRPAGTLSSVLGRLRWNWLGRCLLVATPLIIVMLFGADLLLGLTGESSVLAPADTWVGGPEFAAGLLMVLLLVPFQAAAEEYAFRGWLLQAVGAYLRSPWPAIALQAVLFAAAHGWGTVWGFLDLAFMGALFGWLTVRTGGLEAAIALHVVNNLTAFTLAAAFGGLSADETMADAPWQLVLVDVLALSAYALVVDRMAARRGLATVVPPDLVVAVPGGPSAPTGTELKRPEVGVESRGW</sequence>
<keyword evidence="4" id="KW-0378">Hydrolase</keyword>
<keyword evidence="4" id="KW-0645">Protease</keyword>
<organism evidence="4 5">
    <name type="scientific">Micromonospora jinlongensis</name>
    <dbReference type="NCBI Taxonomy" id="1287877"/>
    <lineage>
        <taxon>Bacteria</taxon>
        <taxon>Bacillati</taxon>
        <taxon>Actinomycetota</taxon>
        <taxon>Actinomycetes</taxon>
        <taxon>Micromonosporales</taxon>
        <taxon>Micromonosporaceae</taxon>
        <taxon>Micromonospora</taxon>
    </lineage>
</organism>
<dbReference type="GO" id="GO:0080120">
    <property type="term" value="P:CAAX-box protein maturation"/>
    <property type="evidence" value="ECO:0007669"/>
    <property type="project" value="UniProtKB-ARBA"/>
</dbReference>
<feature type="transmembrane region" description="Helical" evidence="2">
    <location>
        <begin position="26"/>
        <end position="51"/>
    </location>
</feature>
<feature type="region of interest" description="Disordered" evidence="1">
    <location>
        <begin position="312"/>
        <end position="333"/>
    </location>
</feature>
<gene>
    <name evidence="4" type="ORF">HNR22_005371</name>
</gene>
<dbReference type="EMBL" id="JACCHK010000001">
    <property type="protein sequence ID" value="NYH45644.1"/>
    <property type="molecule type" value="Genomic_DNA"/>
</dbReference>
<feature type="transmembrane region" description="Helical" evidence="2">
    <location>
        <begin position="269"/>
        <end position="287"/>
    </location>
</feature>
<proteinExistence type="predicted"/>
<accession>A0A7Z0BHU4</accession>
<keyword evidence="2" id="KW-0472">Membrane</keyword>
<name>A0A7Z0BHU4_9ACTN</name>